<evidence type="ECO:0000313" key="2">
    <source>
        <dbReference type="Proteomes" id="UP000291600"/>
    </source>
</evidence>
<comment type="caution">
    <text evidence="1">The sequence shown here is derived from an EMBL/GenBank/DDBJ whole genome shotgun (WGS) entry which is preliminary data.</text>
</comment>
<dbReference type="Proteomes" id="UP000291600">
    <property type="component" value="Unassembled WGS sequence"/>
</dbReference>
<proteinExistence type="predicted"/>
<protein>
    <submittedName>
        <fullName evidence="1">Uncharacterized protein</fullName>
    </submittedName>
</protein>
<organism evidence="1 2">
    <name type="scientific">Hafnia alvei</name>
    <dbReference type="NCBI Taxonomy" id="569"/>
    <lineage>
        <taxon>Bacteria</taxon>
        <taxon>Pseudomonadati</taxon>
        <taxon>Pseudomonadota</taxon>
        <taxon>Gammaproteobacteria</taxon>
        <taxon>Enterobacterales</taxon>
        <taxon>Hafniaceae</taxon>
        <taxon>Hafnia</taxon>
    </lineage>
</organism>
<dbReference type="RefSeq" id="WP_130971309.1">
    <property type="nucleotide sequence ID" value="NZ_SITJ01000076.1"/>
</dbReference>
<gene>
    <name evidence="1" type="ORF">EYY96_16620</name>
</gene>
<reference evidence="1 2" key="1">
    <citation type="submission" date="2019-02" db="EMBL/GenBank/DDBJ databases">
        <title>Comparative genomic analysis of the Hafnia genus genomes.</title>
        <authorList>
            <person name="Zhiqiu Y."/>
            <person name="Chao Y."/>
            <person name="Yuhui D."/>
            <person name="Di H."/>
            <person name="Bin L."/>
        </authorList>
    </citation>
    <scope>NUCLEOTIDE SEQUENCE [LARGE SCALE GENOMIC DNA]</scope>
    <source>
        <strain evidence="1 2">PCM_1210</strain>
    </source>
</reference>
<name>A0ABD7Q3R4_HAFAL</name>
<sequence>MILLTKLGKQIVNKVCGAIIELLNNFDIEFLMHLHPLDLFADFSVNDGGFSFFAVASCRERFYPSHLVEGERILFTISFTCLITQQFTTGTTKFMAYMLNNSYANNLTS</sequence>
<dbReference type="AlphaFoldDB" id="A0ABD7Q3R4"/>
<accession>A0ABD7Q3R4</accession>
<evidence type="ECO:0000313" key="1">
    <source>
        <dbReference type="EMBL" id="TBL66602.1"/>
    </source>
</evidence>
<dbReference type="EMBL" id="SITJ01000076">
    <property type="protein sequence ID" value="TBL66602.1"/>
    <property type="molecule type" value="Genomic_DNA"/>
</dbReference>